<keyword evidence="5 9" id="KW-0479">Metal-binding</keyword>
<evidence type="ECO:0000256" key="8">
    <source>
        <dbReference type="ARBA" id="ARBA00045159"/>
    </source>
</evidence>
<dbReference type="Proteomes" id="UP000242188">
    <property type="component" value="Unassembled WGS sequence"/>
</dbReference>
<sequence>MSTTTFFSADEVSLERKADADVETCVRTADGDINKVYEVNKCIQWIQERNLQRVALQFPDELMCDAVPVTSAISKAVDGQVFILGDTSYGSCCVDEVAAQHYNADGLIHFGRSCLSTTQRLPILYVFGQSSISVADCEGKFRELFPDTANPIVLLYETGYSHAIDKIKEALEGDYQKLVVSVLDIPNHCRTDLQGQGDCTTCKRQGFKVTKCGRTFWLPEEGTLSNYSMFYIGCESLTLTNLMMTFNTNQFYSYNPLTQTGRKESVNINRKLMKRFYMIEKAKDAHILGIVVGTLGITDYLQVIIRLKDMVKKSGKKSYTFVVGKLNPAKLANFMEIDVFVLVACAENSLLDSSDFYKPIVTPYELEIACNTDREWTADYVTDFRSLLPGGEDHVAIPVTLAVQTDVSLVTGKLRTIGVTEDIDVTSTAMLPRNQNMAVSEVPADTAGEYLASRSWRGLEQQLGETEVTKALEGQKGIAAGYTNELDTGS</sequence>
<dbReference type="AlphaFoldDB" id="A0A210PEJ6"/>
<dbReference type="InterPro" id="IPR042265">
    <property type="entry name" value="DPH1/DPH2_3"/>
</dbReference>
<dbReference type="SFLD" id="SFLDS00032">
    <property type="entry name" value="Radical_SAM_3-amino-3-carboxyp"/>
    <property type="match status" value="1"/>
</dbReference>
<evidence type="ECO:0000256" key="4">
    <source>
        <dbReference type="ARBA" id="ARBA00021914"/>
    </source>
</evidence>
<evidence type="ECO:0000313" key="11">
    <source>
        <dbReference type="Proteomes" id="UP000242188"/>
    </source>
</evidence>
<comment type="caution">
    <text evidence="10">The sequence shown here is derived from an EMBL/GenBank/DDBJ whole genome shotgun (WGS) entry which is preliminary data.</text>
</comment>
<dbReference type="EMBL" id="NEDP02076747">
    <property type="protein sequence ID" value="OWF34913.1"/>
    <property type="molecule type" value="Genomic_DNA"/>
</dbReference>
<gene>
    <name evidence="10" type="ORF">KP79_PYT08681</name>
</gene>
<evidence type="ECO:0000256" key="9">
    <source>
        <dbReference type="RuleBase" id="RU364133"/>
    </source>
</evidence>
<dbReference type="STRING" id="6573.A0A210PEJ6"/>
<evidence type="ECO:0000313" key="10">
    <source>
        <dbReference type="EMBL" id="OWF34913.1"/>
    </source>
</evidence>
<keyword evidence="11" id="KW-1185">Reference proteome</keyword>
<dbReference type="OrthoDB" id="449241at2759"/>
<dbReference type="GO" id="GO:0046872">
    <property type="term" value="F:metal ion binding"/>
    <property type="evidence" value="ECO:0007669"/>
    <property type="project" value="UniProtKB-KW"/>
</dbReference>
<dbReference type="NCBIfam" id="TIGR00322">
    <property type="entry name" value="diphth2_R"/>
    <property type="match status" value="1"/>
</dbReference>
<comment type="pathway">
    <text evidence="2 9">Protein modification; peptidyl-diphthamide biosynthesis.</text>
</comment>
<evidence type="ECO:0000256" key="7">
    <source>
        <dbReference type="ARBA" id="ARBA00023014"/>
    </source>
</evidence>
<protein>
    <recommendedName>
        <fullName evidence="4 9">2-(3-amino-3-carboxypropyl)histidine synthase subunit 2</fullName>
    </recommendedName>
</protein>
<name>A0A210PEJ6_MIZYE</name>
<keyword evidence="6 9" id="KW-0408">Iron</keyword>
<dbReference type="PANTHER" id="PTHR10762:SF2">
    <property type="entry name" value="2-(3-AMINO-3-CARBOXYPROPYL)HISTIDINE SYNTHASE SUBUNIT 2"/>
    <property type="match status" value="1"/>
</dbReference>
<dbReference type="Gene3D" id="3.40.50.11860">
    <property type="entry name" value="Diphthamide synthesis DPH1/DPH2 domain 3"/>
    <property type="match status" value="1"/>
</dbReference>
<dbReference type="FunFam" id="3.40.50.11840:FF:000002">
    <property type="entry name" value="2-(3-amino-3-carboxypropyl)histidine synthase subunit 2"/>
    <property type="match status" value="1"/>
</dbReference>
<comment type="cofactor">
    <cofactor evidence="1">
        <name>[4Fe-4S] cluster</name>
        <dbReference type="ChEBI" id="CHEBI:49883"/>
    </cofactor>
</comment>
<dbReference type="InterPro" id="IPR016435">
    <property type="entry name" value="DPH1/DPH2"/>
</dbReference>
<evidence type="ECO:0000256" key="6">
    <source>
        <dbReference type="ARBA" id="ARBA00023004"/>
    </source>
</evidence>
<dbReference type="InterPro" id="IPR042263">
    <property type="entry name" value="DPH1/DPH2_1"/>
</dbReference>
<proteinExistence type="inferred from homology"/>
<dbReference type="FunFam" id="3.40.50.11860:FF:000001">
    <property type="entry name" value="2-(3-amino-3-carboxypropyl)histidine synthase subunit 2"/>
    <property type="match status" value="1"/>
</dbReference>
<dbReference type="Gene3D" id="3.40.50.11840">
    <property type="entry name" value="Diphthamide synthesis DPH1/DPH2 domain 1"/>
    <property type="match status" value="1"/>
</dbReference>
<comment type="similarity">
    <text evidence="3 9">Belongs to the DPH1/DPH2 family. DPH2 subfamily.</text>
</comment>
<dbReference type="GO" id="GO:0051536">
    <property type="term" value="F:iron-sulfur cluster binding"/>
    <property type="evidence" value="ECO:0007669"/>
    <property type="project" value="UniProtKB-KW"/>
</dbReference>
<comment type="function">
    <text evidence="8 9">Required for the first step of diphthamide biosynthesis, a post-translational modification of histidine which occurs in elongation factor 2. DPH1 and DPH2 transfer a 3-amino-3-carboxypropyl (ACP) group from S-adenosyl-L-methionine (SAM) to a histidine residue, the reaction is assisted by a reduction system comprising DPH3 and a NADH-dependent reductase. Facilitates the reduction of the catalytic iron-sulfur cluster found in the DPH1 subunit.</text>
</comment>
<keyword evidence="7 9" id="KW-0411">Iron-sulfur</keyword>
<dbReference type="InterPro" id="IPR010014">
    <property type="entry name" value="DHP2"/>
</dbReference>
<evidence type="ECO:0000256" key="3">
    <source>
        <dbReference type="ARBA" id="ARBA00006179"/>
    </source>
</evidence>
<dbReference type="SFLD" id="SFLDF00408">
    <property type="entry name" value="Diphthamide_biosynthesis_famil"/>
    <property type="match status" value="1"/>
</dbReference>
<evidence type="ECO:0000256" key="2">
    <source>
        <dbReference type="ARBA" id="ARBA00005156"/>
    </source>
</evidence>
<evidence type="ECO:0000256" key="1">
    <source>
        <dbReference type="ARBA" id="ARBA00001966"/>
    </source>
</evidence>
<dbReference type="PANTHER" id="PTHR10762">
    <property type="entry name" value="DIPHTHAMIDE BIOSYNTHESIS PROTEIN"/>
    <property type="match status" value="1"/>
</dbReference>
<evidence type="ECO:0000256" key="5">
    <source>
        <dbReference type="ARBA" id="ARBA00022723"/>
    </source>
</evidence>
<dbReference type="UniPathway" id="UPA00559"/>
<accession>A0A210PEJ6</accession>
<dbReference type="Pfam" id="PF01866">
    <property type="entry name" value="Diphthamide_syn"/>
    <property type="match status" value="1"/>
</dbReference>
<reference evidence="10 11" key="1">
    <citation type="journal article" date="2017" name="Nat. Ecol. Evol.">
        <title>Scallop genome provides insights into evolution of bilaterian karyotype and development.</title>
        <authorList>
            <person name="Wang S."/>
            <person name="Zhang J."/>
            <person name="Jiao W."/>
            <person name="Li J."/>
            <person name="Xun X."/>
            <person name="Sun Y."/>
            <person name="Guo X."/>
            <person name="Huan P."/>
            <person name="Dong B."/>
            <person name="Zhang L."/>
            <person name="Hu X."/>
            <person name="Sun X."/>
            <person name="Wang J."/>
            <person name="Zhao C."/>
            <person name="Wang Y."/>
            <person name="Wang D."/>
            <person name="Huang X."/>
            <person name="Wang R."/>
            <person name="Lv J."/>
            <person name="Li Y."/>
            <person name="Zhang Z."/>
            <person name="Liu B."/>
            <person name="Lu W."/>
            <person name="Hui Y."/>
            <person name="Liang J."/>
            <person name="Zhou Z."/>
            <person name="Hou R."/>
            <person name="Li X."/>
            <person name="Liu Y."/>
            <person name="Li H."/>
            <person name="Ning X."/>
            <person name="Lin Y."/>
            <person name="Zhao L."/>
            <person name="Xing Q."/>
            <person name="Dou J."/>
            <person name="Li Y."/>
            <person name="Mao J."/>
            <person name="Guo H."/>
            <person name="Dou H."/>
            <person name="Li T."/>
            <person name="Mu C."/>
            <person name="Jiang W."/>
            <person name="Fu Q."/>
            <person name="Fu X."/>
            <person name="Miao Y."/>
            <person name="Liu J."/>
            <person name="Yu Q."/>
            <person name="Li R."/>
            <person name="Liao H."/>
            <person name="Li X."/>
            <person name="Kong Y."/>
            <person name="Jiang Z."/>
            <person name="Chourrout D."/>
            <person name="Li R."/>
            <person name="Bao Z."/>
        </authorList>
    </citation>
    <scope>NUCLEOTIDE SEQUENCE [LARGE SCALE GENOMIC DNA]</scope>
    <source>
        <strain evidence="10 11">PY_sf001</strain>
    </source>
</reference>
<dbReference type="NCBIfam" id="TIGR00272">
    <property type="entry name" value="DPH2"/>
    <property type="match status" value="1"/>
</dbReference>
<dbReference type="GO" id="GO:0090560">
    <property type="term" value="F:2-(3-amino-3-carboxypropyl)histidine synthase activity"/>
    <property type="evidence" value="ECO:0007669"/>
    <property type="project" value="InterPro"/>
</dbReference>
<dbReference type="GO" id="GO:0017183">
    <property type="term" value="P:protein histidyl modification to diphthamide"/>
    <property type="evidence" value="ECO:0007669"/>
    <property type="project" value="UniProtKB-UniPathway"/>
</dbReference>
<dbReference type="SFLD" id="SFLDG01121">
    <property type="entry name" value="Diphthamide_biosynthesis"/>
    <property type="match status" value="1"/>
</dbReference>
<organism evidence="10 11">
    <name type="scientific">Mizuhopecten yessoensis</name>
    <name type="common">Japanese scallop</name>
    <name type="synonym">Patinopecten yessoensis</name>
    <dbReference type="NCBI Taxonomy" id="6573"/>
    <lineage>
        <taxon>Eukaryota</taxon>
        <taxon>Metazoa</taxon>
        <taxon>Spiralia</taxon>
        <taxon>Lophotrochozoa</taxon>
        <taxon>Mollusca</taxon>
        <taxon>Bivalvia</taxon>
        <taxon>Autobranchia</taxon>
        <taxon>Pteriomorphia</taxon>
        <taxon>Pectinida</taxon>
        <taxon>Pectinoidea</taxon>
        <taxon>Pectinidae</taxon>
        <taxon>Mizuhopecten</taxon>
    </lineage>
</organism>